<organism evidence="10 11">
    <name type="scientific">Pedobacter quisquiliarum</name>
    <dbReference type="NCBI Taxonomy" id="1834438"/>
    <lineage>
        <taxon>Bacteria</taxon>
        <taxon>Pseudomonadati</taxon>
        <taxon>Bacteroidota</taxon>
        <taxon>Sphingobacteriia</taxon>
        <taxon>Sphingobacteriales</taxon>
        <taxon>Sphingobacteriaceae</taxon>
        <taxon>Pedobacter</taxon>
    </lineage>
</organism>
<dbReference type="SUPFAM" id="SSF52172">
    <property type="entry name" value="CheY-like"/>
    <property type="match status" value="1"/>
</dbReference>
<dbReference type="EC" id="2.7.13.3" evidence="2"/>
<dbReference type="SMART" id="SM00387">
    <property type="entry name" value="HATPase_c"/>
    <property type="match status" value="1"/>
</dbReference>
<evidence type="ECO:0000256" key="1">
    <source>
        <dbReference type="ARBA" id="ARBA00000085"/>
    </source>
</evidence>
<keyword evidence="3 7" id="KW-0597">Phosphoprotein</keyword>
<evidence type="ECO:0000256" key="4">
    <source>
        <dbReference type="ARBA" id="ARBA00022679"/>
    </source>
</evidence>
<dbReference type="SUPFAM" id="SSF55785">
    <property type="entry name" value="PYP-like sensor domain (PAS domain)"/>
    <property type="match status" value="1"/>
</dbReference>
<evidence type="ECO:0000259" key="9">
    <source>
        <dbReference type="PROSITE" id="PS50110"/>
    </source>
</evidence>
<dbReference type="PANTHER" id="PTHR43711">
    <property type="entry name" value="TWO-COMPONENT HISTIDINE KINASE"/>
    <property type="match status" value="1"/>
</dbReference>
<dbReference type="PROSITE" id="PS50109">
    <property type="entry name" value="HIS_KIN"/>
    <property type="match status" value="1"/>
</dbReference>
<dbReference type="Gene3D" id="3.30.450.20">
    <property type="entry name" value="PAS domain"/>
    <property type="match status" value="1"/>
</dbReference>
<dbReference type="SUPFAM" id="SSF55874">
    <property type="entry name" value="ATPase domain of HSP90 chaperone/DNA topoisomerase II/histidine kinase"/>
    <property type="match status" value="1"/>
</dbReference>
<comment type="catalytic activity">
    <reaction evidence="1">
        <text>ATP + protein L-histidine = ADP + protein N-phospho-L-histidine.</text>
        <dbReference type="EC" id="2.7.13.3"/>
    </reaction>
</comment>
<dbReference type="InterPro" id="IPR036890">
    <property type="entry name" value="HATPase_C_sf"/>
</dbReference>
<dbReference type="PROSITE" id="PS50110">
    <property type="entry name" value="RESPONSE_REGULATORY"/>
    <property type="match status" value="1"/>
</dbReference>
<sequence length="664" mass="74329">MRCLDQVENADAQDILRIPILKLQELSDANDIFFIELKDPVTATVTYAFPGPAPLSMIDPGFFENISGTMPMYFSGKPFPELNTGNSDTGSTVILPLIGNNPRSCVILIWHEPIQFSSEFKEFIEICYSVVRRIAKVSTVLYSIEQLEVYFNAILQTVPQSIIFIDNSGRRSWVNENASHLLDLPSGIVEPSLLASKMQAFRSLASNREEIFERGMELFQQGSKVTGDWKWIYSDPEPRVFNVYCTPVESKSIQGVLWMFDDITEKHFADQEIHDLNIKLKRASDYKSQFLANMSHELRTPLNSIIVLANLLAENNECNYTSKQVGYAKIISNAGKDLLYLINDILDLAKIEAGKMDLNLEAESTKEMVQSIQGLFTEVARSKNINFSIKVSPLLPDFIVTDRLRLSQIFKNLLSNAFKFTPEGGSVEFSLDCKLEEEVLIVRVSDSGIGIESNKKNEIFEAFKQADGTTSRNFGGTGLGLSICKELVWRFGGDIAVESTLGLGSTFIIEMPLKRAEEVLINQVPSLANPIQPKNELDPTEFQELNQRRILVATGDIREVFLFSTTLTNCGAFAQHASSVVELKQELLIEAPEILILDLYLLSVDSDALKAQLRDQRQTLKVVALSDTALQPEELESADFDVVLHRPVDASKLLNTIKRLLTST</sequence>
<dbReference type="PANTHER" id="PTHR43711:SF26">
    <property type="entry name" value="SENSOR HISTIDINE KINASE RCSC"/>
    <property type="match status" value="1"/>
</dbReference>
<dbReference type="SUPFAM" id="SSF47384">
    <property type="entry name" value="Homodimeric domain of signal transducing histidine kinase"/>
    <property type="match status" value="1"/>
</dbReference>
<keyword evidence="6" id="KW-0902">Two-component regulatory system</keyword>
<dbReference type="CDD" id="cd00082">
    <property type="entry name" value="HisKA"/>
    <property type="match status" value="1"/>
</dbReference>
<evidence type="ECO:0000256" key="5">
    <source>
        <dbReference type="ARBA" id="ARBA00022777"/>
    </source>
</evidence>
<dbReference type="InterPro" id="IPR001789">
    <property type="entry name" value="Sig_transdc_resp-reg_receiver"/>
</dbReference>
<evidence type="ECO:0000313" key="11">
    <source>
        <dbReference type="Proteomes" id="UP000651668"/>
    </source>
</evidence>
<dbReference type="InterPro" id="IPR035965">
    <property type="entry name" value="PAS-like_dom_sf"/>
</dbReference>
<reference evidence="10" key="2">
    <citation type="submission" date="2020-09" db="EMBL/GenBank/DDBJ databases">
        <authorList>
            <person name="Sun Q."/>
            <person name="Zhou Y."/>
        </authorList>
    </citation>
    <scope>NUCLEOTIDE SEQUENCE</scope>
    <source>
        <strain evidence="10">CGMCC 1.15343</strain>
    </source>
</reference>
<keyword evidence="11" id="KW-1185">Reference proteome</keyword>
<dbReference type="InterPro" id="IPR005467">
    <property type="entry name" value="His_kinase_dom"/>
</dbReference>
<dbReference type="InterPro" id="IPR011006">
    <property type="entry name" value="CheY-like_superfamily"/>
</dbReference>
<name>A0A916XIQ9_9SPHI</name>
<dbReference type="Gene3D" id="3.30.565.10">
    <property type="entry name" value="Histidine kinase-like ATPase, C-terminal domain"/>
    <property type="match status" value="1"/>
</dbReference>
<dbReference type="InterPro" id="IPR004358">
    <property type="entry name" value="Sig_transdc_His_kin-like_C"/>
</dbReference>
<evidence type="ECO:0000256" key="2">
    <source>
        <dbReference type="ARBA" id="ARBA00012438"/>
    </source>
</evidence>
<dbReference type="GO" id="GO:0000155">
    <property type="term" value="F:phosphorelay sensor kinase activity"/>
    <property type="evidence" value="ECO:0007669"/>
    <property type="project" value="InterPro"/>
</dbReference>
<proteinExistence type="predicted"/>
<dbReference type="CDD" id="cd16922">
    <property type="entry name" value="HATPase_EvgS-ArcB-TorS-like"/>
    <property type="match status" value="1"/>
</dbReference>
<dbReference type="SMART" id="SM00388">
    <property type="entry name" value="HisKA"/>
    <property type="match status" value="1"/>
</dbReference>
<accession>A0A916XIQ9</accession>
<evidence type="ECO:0000256" key="6">
    <source>
        <dbReference type="ARBA" id="ARBA00023012"/>
    </source>
</evidence>
<dbReference type="InterPro" id="IPR003661">
    <property type="entry name" value="HisK_dim/P_dom"/>
</dbReference>
<dbReference type="Gene3D" id="3.40.50.2300">
    <property type="match status" value="1"/>
</dbReference>
<dbReference type="EMBL" id="BMIL01000016">
    <property type="protein sequence ID" value="GGC76251.1"/>
    <property type="molecule type" value="Genomic_DNA"/>
</dbReference>
<dbReference type="InterPro" id="IPR003594">
    <property type="entry name" value="HATPase_dom"/>
</dbReference>
<keyword evidence="4" id="KW-0808">Transferase</keyword>
<dbReference type="Proteomes" id="UP000651668">
    <property type="component" value="Unassembled WGS sequence"/>
</dbReference>
<dbReference type="InterPro" id="IPR036097">
    <property type="entry name" value="HisK_dim/P_sf"/>
</dbReference>
<comment type="caution">
    <text evidence="10">The sequence shown here is derived from an EMBL/GenBank/DDBJ whole genome shotgun (WGS) entry which is preliminary data.</text>
</comment>
<dbReference type="PRINTS" id="PR00344">
    <property type="entry name" value="BCTRLSENSOR"/>
</dbReference>
<evidence type="ECO:0000256" key="7">
    <source>
        <dbReference type="PROSITE-ProRule" id="PRU00169"/>
    </source>
</evidence>
<evidence type="ECO:0000313" key="10">
    <source>
        <dbReference type="EMBL" id="GGC76251.1"/>
    </source>
</evidence>
<dbReference type="FunFam" id="3.30.565.10:FF:000010">
    <property type="entry name" value="Sensor histidine kinase RcsC"/>
    <property type="match status" value="1"/>
</dbReference>
<dbReference type="AlphaFoldDB" id="A0A916XIQ9"/>
<keyword evidence="5" id="KW-0418">Kinase</keyword>
<dbReference type="Pfam" id="PF00512">
    <property type="entry name" value="HisKA"/>
    <property type="match status" value="1"/>
</dbReference>
<feature type="modified residue" description="4-aspartylphosphate" evidence="7">
    <location>
        <position position="598"/>
    </location>
</feature>
<evidence type="ECO:0000259" key="8">
    <source>
        <dbReference type="PROSITE" id="PS50109"/>
    </source>
</evidence>
<protein>
    <recommendedName>
        <fullName evidence="2">histidine kinase</fullName>
        <ecNumber evidence="2">2.7.13.3</ecNumber>
    </recommendedName>
</protein>
<dbReference type="Pfam" id="PF02518">
    <property type="entry name" value="HATPase_c"/>
    <property type="match status" value="1"/>
</dbReference>
<dbReference type="InterPro" id="IPR050736">
    <property type="entry name" value="Sensor_HK_Regulatory"/>
</dbReference>
<dbReference type="Gene3D" id="1.10.287.130">
    <property type="match status" value="1"/>
</dbReference>
<reference evidence="10" key="1">
    <citation type="journal article" date="2014" name="Int. J. Syst. Evol. Microbiol.">
        <title>Complete genome sequence of Corynebacterium casei LMG S-19264T (=DSM 44701T), isolated from a smear-ripened cheese.</title>
        <authorList>
            <consortium name="US DOE Joint Genome Institute (JGI-PGF)"/>
            <person name="Walter F."/>
            <person name="Albersmeier A."/>
            <person name="Kalinowski J."/>
            <person name="Ruckert C."/>
        </authorList>
    </citation>
    <scope>NUCLEOTIDE SEQUENCE</scope>
    <source>
        <strain evidence="10">CGMCC 1.15343</strain>
    </source>
</reference>
<feature type="domain" description="Response regulatory" evidence="9">
    <location>
        <begin position="549"/>
        <end position="661"/>
    </location>
</feature>
<gene>
    <name evidence="10" type="ORF">GCM10011387_32530</name>
</gene>
<feature type="domain" description="Histidine kinase" evidence="8">
    <location>
        <begin position="293"/>
        <end position="515"/>
    </location>
</feature>
<evidence type="ECO:0000256" key="3">
    <source>
        <dbReference type="ARBA" id="ARBA00022553"/>
    </source>
</evidence>